<evidence type="ECO:0000313" key="2">
    <source>
        <dbReference type="Proteomes" id="UP000076858"/>
    </source>
</evidence>
<accession>A0A162D0T5</accession>
<sequence length="254" mass="28817">SKGCISSDDQRALTIAKEKTRRLAVGYEVPIIWREGEPDLINNQQMAKNRFQSLLRRFQTQPELERDYEAAMQKNLDQGYASRIQDPVDVNTSWPITECTRARNYASCLTPPQPSREAIAWASDIEAMFSRFRLAAEDTKYFCFLWRDKKSAETMICKMERLPFGASCSPFVAIHAIQRIAEDAGIEGKIATAVRERFYVDDYLSSAATVAEAVQEASAVKNMLANADLNLQRWISNSSEFMRSLSNNVKPHSN</sequence>
<name>A0A162D0T5_9CRUS</name>
<dbReference type="Gene3D" id="3.30.70.270">
    <property type="match status" value="1"/>
</dbReference>
<dbReference type="InterPro" id="IPR043128">
    <property type="entry name" value="Rev_trsase/Diguanyl_cyclase"/>
</dbReference>
<dbReference type="AlphaFoldDB" id="A0A162D0T5"/>
<dbReference type="SUPFAM" id="SSF56672">
    <property type="entry name" value="DNA/RNA polymerases"/>
    <property type="match status" value="1"/>
</dbReference>
<dbReference type="Proteomes" id="UP000076858">
    <property type="component" value="Unassembled WGS sequence"/>
</dbReference>
<feature type="non-terminal residue" evidence="1">
    <location>
        <position position="254"/>
    </location>
</feature>
<organism evidence="1 2">
    <name type="scientific">Daphnia magna</name>
    <dbReference type="NCBI Taxonomy" id="35525"/>
    <lineage>
        <taxon>Eukaryota</taxon>
        <taxon>Metazoa</taxon>
        <taxon>Ecdysozoa</taxon>
        <taxon>Arthropoda</taxon>
        <taxon>Crustacea</taxon>
        <taxon>Branchiopoda</taxon>
        <taxon>Diplostraca</taxon>
        <taxon>Cladocera</taxon>
        <taxon>Anomopoda</taxon>
        <taxon>Daphniidae</taxon>
        <taxon>Daphnia</taxon>
    </lineage>
</organism>
<dbReference type="OrthoDB" id="6354944at2759"/>
<dbReference type="InterPro" id="IPR043502">
    <property type="entry name" value="DNA/RNA_pol_sf"/>
</dbReference>
<evidence type="ECO:0000313" key="1">
    <source>
        <dbReference type="EMBL" id="KZS01904.1"/>
    </source>
</evidence>
<protein>
    <recommendedName>
        <fullName evidence="3">Reverse transcriptase domain-containing protein</fullName>
    </recommendedName>
</protein>
<feature type="non-terminal residue" evidence="1">
    <location>
        <position position="1"/>
    </location>
</feature>
<dbReference type="Gene3D" id="3.10.10.10">
    <property type="entry name" value="HIV Type 1 Reverse Transcriptase, subunit A, domain 1"/>
    <property type="match status" value="1"/>
</dbReference>
<dbReference type="GO" id="GO:0071897">
    <property type="term" value="P:DNA biosynthetic process"/>
    <property type="evidence" value="ECO:0007669"/>
    <property type="project" value="UniProtKB-ARBA"/>
</dbReference>
<comment type="caution">
    <text evidence="1">The sequence shown here is derived from an EMBL/GenBank/DDBJ whole genome shotgun (WGS) entry which is preliminary data.</text>
</comment>
<dbReference type="PANTHER" id="PTHR47331">
    <property type="entry name" value="PHD-TYPE DOMAIN-CONTAINING PROTEIN"/>
    <property type="match status" value="1"/>
</dbReference>
<evidence type="ECO:0008006" key="3">
    <source>
        <dbReference type="Google" id="ProtNLM"/>
    </source>
</evidence>
<reference evidence="1 2" key="1">
    <citation type="submission" date="2016-03" db="EMBL/GenBank/DDBJ databases">
        <title>EvidentialGene: Evidence-directed Construction of Genes on Genomes.</title>
        <authorList>
            <person name="Gilbert D.G."/>
            <person name="Choi J.-H."/>
            <person name="Mockaitis K."/>
            <person name="Colbourne J."/>
            <person name="Pfrender M."/>
        </authorList>
    </citation>
    <scope>NUCLEOTIDE SEQUENCE [LARGE SCALE GENOMIC DNA]</scope>
    <source>
        <strain evidence="1 2">Xinb3</strain>
        <tissue evidence="1">Complete organism</tissue>
    </source>
</reference>
<dbReference type="EMBL" id="LRGB01005883">
    <property type="protein sequence ID" value="KZS01904.1"/>
    <property type="molecule type" value="Genomic_DNA"/>
</dbReference>
<gene>
    <name evidence="1" type="ORF">APZ42_001286</name>
</gene>
<proteinExistence type="predicted"/>
<keyword evidence="2" id="KW-1185">Reference proteome</keyword>